<sequence>MHINPYGQDAVCLIVELANQRPASVDELVRRCAEAGLVIDMPVTEHDLTEALELVDQWCEVVDAEDEQLRSEVLNRMLAAASTYPRLSNHAGTGWHLHYRDEGVSLGTVLRALVSVGTALHLTGRGMGRLGRCDRAGCTAVYADISRGGRQRYCSARCANRDAVRRHRARPSSTRTMLASRANPAASTSAASRANPAAPTSAASRATPAVSPAQVPRLPHR</sequence>
<evidence type="ECO:0000259" key="2">
    <source>
        <dbReference type="Pfam" id="PF11706"/>
    </source>
</evidence>
<comment type="caution">
    <text evidence="3">The sequence shown here is derived from an EMBL/GenBank/DDBJ whole genome shotgun (WGS) entry which is preliminary data.</text>
</comment>
<organism evidence="3 4">
    <name type="scientific">Micromonospora polyrhachis</name>
    <dbReference type="NCBI Taxonomy" id="1282883"/>
    <lineage>
        <taxon>Bacteria</taxon>
        <taxon>Bacillati</taxon>
        <taxon>Actinomycetota</taxon>
        <taxon>Actinomycetes</taxon>
        <taxon>Micromonosporales</taxon>
        <taxon>Micromonosporaceae</taxon>
        <taxon>Micromonospora</taxon>
    </lineage>
</organism>
<dbReference type="InterPro" id="IPR023286">
    <property type="entry name" value="ABATE_dom_sf"/>
</dbReference>
<keyword evidence="4" id="KW-1185">Reference proteome</keyword>
<protein>
    <recommendedName>
        <fullName evidence="2">Zinc finger CGNR domain-containing protein</fullName>
    </recommendedName>
</protein>
<evidence type="ECO:0000313" key="3">
    <source>
        <dbReference type="EMBL" id="MBB4958063.1"/>
    </source>
</evidence>
<proteinExistence type="predicted"/>
<dbReference type="RefSeq" id="WP_184534218.1">
    <property type="nucleotide sequence ID" value="NZ_JACHJW010000001.1"/>
</dbReference>
<dbReference type="Pfam" id="PF11706">
    <property type="entry name" value="zf-CGNR"/>
    <property type="match status" value="1"/>
</dbReference>
<evidence type="ECO:0000256" key="1">
    <source>
        <dbReference type="SAM" id="MobiDB-lite"/>
    </source>
</evidence>
<feature type="region of interest" description="Disordered" evidence="1">
    <location>
        <begin position="165"/>
        <end position="221"/>
    </location>
</feature>
<gene>
    <name evidence="3" type="ORF">FHR38_001796</name>
</gene>
<evidence type="ECO:0000313" key="4">
    <source>
        <dbReference type="Proteomes" id="UP000578819"/>
    </source>
</evidence>
<dbReference type="PANTHER" id="PTHR35525:SF3">
    <property type="entry name" value="BLL6575 PROTEIN"/>
    <property type="match status" value="1"/>
</dbReference>
<dbReference type="Gene3D" id="1.10.3300.10">
    <property type="entry name" value="Jann2411-like domain"/>
    <property type="match status" value="1"/>
</dbReference>
<dbReference type="PANTHER" id="PTHR35525">
    <property type="entry name" value="BLL6575 PROTEIN"/>
    <property type="match status" value="1"/>
</dbReference>
<feature type="domain" description="Zinc finger CGNR" evidence="2">
    <location>
        <begin position="129"/>
        <end position="170"/>
    </location>
</feature>
<dbReference type="EMBL" id="JACHJW010000001">
    <property type="protein sequence ID" value="MBB4958063.1"/>
    <property type="molecule type" value="Genomic_DNA"/>
</dbReference>
<dbReference type="Proteomes" id="UP000578819">
    <property type="component" value="Unassembled WGS sequence"/>
</dbReference>
<name>A0A7W7SNM2_9ACTN</name>
<dbReference type="InterPro" id="IPR021005">
    <property type="entry name" value="Znf_CGNR"/>
</dbReference>
<accession>A0A7W7SNM2</accession>
<dbReference type="Pfam" id="PF07336">
    <property type="entry name" value="ABATE"/>
    <property type="match status" value="1"/>
</dbReference>
<dbReference type="InterPro" id="IPR010852">
    <property type="entry name" value="ABATE"/>
</dbReference>
<dbReference type="AlphaFoldDB" id="A0A7W7SNM2"/>
<reference evidence="3 4" key="1">
    <citation type="submission" date="2020-08" db="EMBL/GenBank/DDBJ databases">
        <title>Sequencing the genomes of 1000 actinobacteria strains.</title>
        <authorList>
            <person name="Klenk H.-P."/>
        </authorList>
    </citation>
    <scope>NUCLEOTIDE SEQUENCE [LARGE SCALE GENOMIC DNA]</scope>
    <source>
        <strain evidence="3 4">DSM 45886</strain>
    </source>
</reference>
<dbReference type="SUPFAM" id="SSF160904">
    <property type="entry name" value="Jann2411-like"/>
    <property type="match status" value="1"/>
</dbReference>
<feature type="compositionally biased region" description="Low complexity" evidence="1">
    <location>
        <begin position="179"/>
        <end position="213"/>
    </location>
</feature>